<dbReference type="Pfam" id="PF07610">
    <property type="entry name" value="DUF1573"/>
    <property type="match status" value="1"/>
</dbReference>
<evidence type="ECO:0000313" key="2">
    <source>
        <dbReference type="Proteomes" id="UP000576082"/>
    </source>
</evidence>
<dbReference type="Proteomes" id="UP000576082">
    <property type="component" value="Unassembled WGS sequence"/>
</dbReference>
<sequence length="255" mass="28799">MEFFERKKELKERYFINLLLTLCITLLLQTSAEANEGVLMFSNQNIDLGVVSHEATYHIVIPFKNIGKQEVELLQIDTDCGCSKASYSKKIVASGDSATISVDFKPTEGESPFYRSIVLLTNGKIGQYTISLQGVVGNHLSKKQPFNTEFIIPWKTGKSAVPLLSKYALKVEGNKGETISYPLYVTNLGEKPLVLNRFDTKGKAETMQYPRMVRQGEILMIPLQIKLTESGVFRDYFKLMTDEKNILIRLQTIVN</sequence>
<comment type="caution">
    <text evidence="1">The sequence shown here is derived from an EMBL/GenBank/DDBJ whole genome shotgun (WGS) entry which is preliminary data.</text>
</comment>
<accession>A0A7X9XCL8</accession>
<dbReference type="InterPro" id="IPR011467">
    <property type="entry name" value="DUF1573"/>
</dbReference>
<dbReference type="InterPro" id="IPR013783">
    <property type="entry name" value="Ig-like_fold"/>
</dbReference>
<dbReference type="EMBL" id="JABANE010000124">
    <property type="protein sequence ID" value="NME71966.1"/>
    <property type="molecule type" value="Genomic_DNA"/>
</dbReference>
<organism evidence="1 2">
    <name type="scientific">Flammeovirga aprica JL-4</name>
    <dbReference type="NCBI Taxonomy" id="694437"/>
    <lineage>
        <taxon>Bacteria</taxon>
        <taxon>Pseudomonadati</taxon>
        <taxon>Bacteroidota</taxon>
        <taxon>Cytophagia</taxon>
        <taxon>Cytophagales</taxon>
        <taxon>Flammeovirgaceae</taxon>
        <taxon>Flammeovirga</taxon>
    </lineage>
</organism>
<dbReference type="RefSeq" id="WP_169660166.1">
    <property type="nucleotide sequence ID" value="NZ_JABANE010000124.1"/>
</dbReference>
<evidence type="ECO:0000313" key="1">
    <source>
        <dbReference type="EMBL" id="NME71966.1"/>
    </source>
</evidence>
<proteinExistence type="predicted"/>
<gene>
    <name evidence="1" type="ORF">HHU12_28635</name>
</gene>
<reference evidence="1 2" key="1">
    <citation type="submission" date="2020-04" db="EMBL/GenBank/DDBJ databases">
        <title>Flammeovirga sp. SR4, a novel species isolated from seawater.</title>
        <authorList>
            <person name="Wang X."/>
        </authorList>
    </citation>
    <scope>NUCLEOTIDE SEQUENCE [LARGE SCALE GENOMIC DNA]</scope>
    <source>
        <strain evidence="1 2">ATCC 23126</strain>
    </source>
</reference>
<dbReference type="PANTHER" id="PTHR37833:SF1">
    <property type="entry name" value="SIGNAL PEPTIDE PROTEIN"/>
    <property type="match status" value="1"/>
</dbReference>
<dbReference type="Gene3D" id="2.60.40.10">
    <property type="entry name" value="Immunoglobulins"/>
    <property type="match status" value="1"/>
</dbReference>
<name>A0A7X9XCL8_9BACT</name>
<dbReference type="PANTHER" id="PTHR37833">
    <property type="entry name" value="LIPOPROTEIN-RELATED"/>
    <property type="match status" value="1"/>
</dbReference>
<keyword evidence="2" id="KW-1185">Reference proteome</keyword>
<dbReference type="AlphaFoldDB" id="A0A7X9XCL8"/>
<protein>
    <submittedName>
        <fullName evidence="1">DUF1573 domain-containing protein</fullName>
    </submittedName>
</protein>